<accession>A0A8H4VKQ4</accession>
<sequence length="574" mass="66450">MYKLAARDFEDLLQCAMPVFDLLLPDPHDAIVMDLLFELATWHGLAKLRMHTTSTLAALKSSTKALGVALRTFSTITCKAFDTRELPQEEAARARRNASAAAKRSGKKKATSESADQGGLPSQKTSASRLQKKFNMNTYKLTALGDYVRAVPMFGTTEGYSTQAGELEHRRIKRFYARTNKNTNFEEQITRQQRRERVLHKIQLRQQQPAQAPKNLARTSSIVPFNESEPLPFTRPEDHHHIANTQRYHENIYKWLYGKHEDDPALKNFLSDLKDHLLSRLLGNTFSGDEEVYTDDDRDEVHIVNNQIYRHKVIRVNYTTYDLRREQDSVNPRTHPDIMTPSHDDNEEGSEYHPYWYARVVGIFHVNVRFTHPNTAKTKTQKMEFLWVRWFGRDLGYPAGWKARRLHRIGFVPSSSPRAFGFLDPAEVIRGVHLIPAYAHGKTSDLLGKSFIRKASEQDEDWEYFYVDSEHRDVEEDDEEEPEEIEPQDNGSNAEEDFNEDFYDDYGYNFHMHFYTGNGEHPGMDDNGREQEGEQSEESDNDDASSDEEDFEGEDGEEPWDWSDEVEVDGYGHY</sequence>
<name>A0A8H4VKQ4_9AGAR</name>
<evidence type="ECO:0000256" key="1">
    <source>
        <dbReference type="SAM" id="MobiDB-lite"/>
    </source>
</evidence>
<protein>
    <submittedName>
        <fullName evidence="2">Uncharacterized protein</fullName>
    </submittedName>
</protein>
<gene>
    <name evidence="2" type="ORF">D9613_004494</name>
</gene>
<feature type="region of interest" description="Disordered" evidence="1">
    <location>
        <begin position="89"/>
        <end position="129"/>
    </location>
</feature>
<dbReference type="EMBL" id="JAACJL010000057">
    <property type="protein sequence ID" value="KAF4611550.1"/>
    <property type="molecule type" value="Genomic_DNA"/>
</dbReference>
<evidence type="ECO:0000313" key="3">
    <source>
        <dbReference type="Proteomes" id="UP000521872"/>
    </source>
</evidence>
<feature type="compositionally biased region" description="Polar residues" evidence="1">
    <location>
        <begin position="112"/>
        <end position="129"/>
    </location>
</feature>
<feature type="compositionally biased region" description="Acidic residues" evidence="1">
    <location>
        <begin position="475"/>
        <end position="487"/>
    </location>
</feature>
<organism evidence="2 3">
    <name type="scientific">Agrocybe pediades</name>
    <dbReference type="NCBI Taxonomy" id="84607"/>
    <lineage>
        <taxon>Eukaryota</taxon>
        <taxon>Fungi</taxon>
        <taxon>Dikarya</taxon>
        <taxon>Basidiomycota</taxon>
        <taxon>Agaricomycotina</taxon>
        <taxon>Agaricomycetes</taxon>
        <taxon>Agaricomycetidae</taxon>
        <taxon>Agaricales</taxon>
        <taxon>Agaricineae</taxon>
        <taxon>Strophariaceae</taxon>
        <taxon>Agrocybe</taxon>
    </lineage>
</organism>
<feature type="compositionally biased region" description="Basic and acidic residues" evidence="1">
    <location>
        <begin position="522"/>
        <end position="532"/>
    </location>
</feature>
<proteinExistence type="predicted"/>
<reference evidence="2 3" key="1">
    <citation type="submission" date="2019-12" db="EMBL/GenBank/DDBJ databases">
        <authorList>
            <person name="Floudas D."/>
            <person name="Bentzer J."/>
            <person name="Ahren D."/>
            <person name="Johansson T."/>
            <person name="Persson P."/>
            <person name="Tunlid A."/>
        </authorList>
    </citation>
    <scope>NUCLEOTIDE SEQUENCE [LARGE SCALE GENOMIC DNA]</scope>
    <source>
        <strain evidence="2 3">CBS 102.39</strain>
    </source>
</reference>
<evidence type="ECO:0000313" key="2">
    <source>
        <dbReference type="EMBL" id="KAF4611550.1"/>
    </source>
</evidence>
<comment type="caution">
    <text evidence="2">The sequence shown here is derived from an EMBL/GenBank/DDBJ whole genome shotgun (WGS) entry which is preliminary data.</text>
</comment>
<keyword evidence="3" id="KW-1185">Reference proteome</keyword>
<dbReference type="Proteomes" id="UP000521872">
    <property type="component" value="Unassembled WGS sequence"/>
</dbReference>
<feature type="region of interest" description="Disordered" evidence="1">
    <location>
        <begin position="517"/>
        <end position="574"/>
    </location>
</feature>
<feature type="compositionally biased region" description="Acidic residues" evidence="1">
    <location>
        <begin position="533"/>
        <end position="568"/>
    </location>
</feature>
<feature type="region of interest" description="Disordered" evidence="1">
    <location>
        <begin position="471"/>
        <end position="500"/>
    </location>
</feature>
<dbReference type="AlphaFoldDB" id="A0A8H4VKQ4"/>